<sequence length="58" mass="5887">MDPTLTKKLDAVLALLFLILVAEAYRAAGVLGLVLAIVLGGAVLTFSSSTANHSSASD</sequence>
<feature type="transmembrane region" description="Helical" evidence="1">
    <location>
        <begin position="34"/>
        <end position="52"/>
    </location>
</feature>
<comment type="caution">
    <text evidence="2">The sequence shown here is derived from an EMBL/GenBank/DDBJ whole genome shotgun (WGS) entry which is preliminary data.</text>
</comment>
<accession>A0A6A8GCH3</accession>
<name>A0A6A8GCH3_9EURY</name>
<dbReference type="AlphaFoldDB" id="A0A6A8GCH3"/>
<dbReference type="Proteomes" id="UP000439022">
    <property type="component" value="Unassembled WGS sequence"/>
</dbReference>
<evidence type="ECO:0000313" key="2">
    <source>
        <dbReference type="EMBL" id="MRX20765.1"/>
    </source>
</evidence>
<keyword evidence="1" id="KW-0472">Membrane</keyword>
<proteinExistence type="predicted"/>
<gene>
    <name evidence="2" type="ORF">GJR96_02145</name>
</gene>
<organism evidence="2 3">
    <name type="scientific">Haloferax litoreum</name>
    <dbReference type="NCBI Taxonomy" id="2666140"/>
    <lineage>
        <taxon>Archaea</taxon>
        <taxon>Methanobacteriati</taxon>
        <taxon>Methanobacteriota</taxon>
        <taxon>Stenosarchaea group</taxon>
        <taxon>Halobacteria</taxon>
        <taxon>Halobacteriales</taxon>
        <taxon>Haloferacaceae</taxon>
        <taxon>Haloferax</taxon>
    </lineage>
</organism>
<dbReference type="RefSeq" id="WP_154326160.1">
    <property type="nucleotide sequence ID" value="NZ_WKJO01000001.1"/>
</dbReference>
<keyword evidence="3" id="KW-1185">Reference proteome</keyword>
<keyword evidence="1" id="KW-0812">Transmembrane</keyword>
<reference evidence="2 3" key="1">
    <citation type="submission" date="2019-11" db="EMBL/GenBank/DDBJ databases">
        <title>Whole genome sequence of Haloferax sp. MBLA0076.</title>
        <authorList>
            <person name="Seo M.-J."/>
            <person name="Cho E.-S."/>
        </authorList>
    </citation>
    <scope>NUCLEOTIDE SEQUENCE [LARGE SCALE GENOMIC DNA]</scope>
    <source>
        <strain evidence="2 3">MBLA0076</strain>
    </source>
</reference>
<evidence type="ECO:0000313" key="3">
    <source>
        <dbReference type="Proteomes" id="UP000439022"/>
    </source>
</evidence>
<keyword evidence="1" id="KW-1133">Transmembrane helix</keyword>
<dbReference type="EMBL" id="WKJO01000001">
    <property type="protein sequence ID" value="MRX20765.1"/>
    <property type="molecule type" value="Genomic_DNA"/>
</dbReference>
<protein>
    <submittedName>
        <fullName evidence="2">Uncharacterized protein</fullName>
    </submittedName>
</protein>
<evidence type="ECO:0000256" key="1">
    <source>
        <dbReference type="SAM" id="Phobius"/>
    </source>
</evidence>